<keyword evidence="2" id="KW-1185">Reference proteome</keyword>
<protein>
    <recommendedName>
        <fullName evidence="3">TPR-like protein</fullName>
    </recommendedName>
</protein>
<dbReference type="Gene3D" id="1.25.40.10">
    <property type="entry name" value="Tetratricopeptide repeat domain"/>
    <property type="match status" value="1"/>
</dbReference>
<organism evidence="1 2">
    <name type="scientific">Rhizopogon vinicolor AM-OR11-026</name>
    <dbReference type="NCBI Taxonomy" id="1314800"/>
    <lineage>
        <taxon>Eukaryota</taxon>
        <taxon>Fungi</taxon>
        <taxon>Dikarya</taxon>
        <taxon>Basidiomycota</taxon>
        <taxon>Agaricomycotina</taxon>
        <taxon>Agaricomycetes</taxon>
        <taxon>Agaricomycetidae</taxon>
        <taxon>Boletales</taxon>
        <taxon>Suillineae</taxon>
        <taxon>Rhizopogonaceae</taxon>
        <taxon>Rhizopogon</taxon>
    </lineage>
</organism>
<dbReference type="SUPFAM" id="SSF48452">
    <property type="entry name" value="TPR-like"/>
    <property type="match status" value="1"/>
</dbReference>
<proteinExistence type="predicted"/>
<accession>A0A1B7MIT0</accession>
<evidence type="ECO:0000313" key="2">
    <source>
        <dbReference type="Proteomes" id="UP000092154"/>
    </source>
</evidence>
<name>A0A1B7MIT0_9AGAM</name>
<dbReference type="EMBL" id="KV448990">
    <property type="protein sequence ID" value="OAX32503.1"/>
    <property type="molecule type" value="Genomic_DNA"/>
</dbReference>
<evidence type="ECO:0008006" key="3">
    <source>
        <dbReference type="Google" id="ProtNLM"/>
    </source>
</evidence>
<sequence length="172" mass="19823">MLWMNCVTTKQQTTSLINSGAFSSELVIQSKYGDFVVITSLSRERKTNIIGRAKANRERKTELFGWDLKSLWETANKKQCHALLRAGRLTEAHEAYRYMMDMSHKATTASYRDWSIGKMLWEDALLDAQKVAELNPSSYLGHQLNQEALHGARRYDEAIMAFEFMLCSYRTP</sequence>
<evidence type="ECO:0000313" key="1">
    <source>
        <dbReference type="EMBL" id="OAX32503.1"/>
    </source>
</evidence>
<dbReference type="OrthoDB" id="2690484at2759"/>
<dbReference type="AlphaFoldDB" id="A0A1B7MIT0"/>
<gene>
    <name evidence="1" type="ORF">K503DRAFT_843217</name>
</gene>
<dbReference type="InParanoid" id="A0A1B7MIT0"/>
<dbReference type="InterPro" id="IPR011990">
    <property type="entry name" value="TPR-like_helical_dom_sf"/>
</dbReference>
<dbReference type="Proteomes" id="UP000092154">
    <property type="component" value="Unassembled WGS sequence"/>
</dbReference>
<reference evidence="1 2" key="1">
    <citation type="submission" date="2016-06" db="EMBL/GenBank/DDBJ databases">
        <title>Comparative genomics of the ectomycorrhizal sister species Rhizopogon vinicolor and Rhizopogon vesiculosus (Basidiomycota: Boletales) reveals a divergence of the mating type B locus.</title>
        <authorList>
            <consortium name="DOE Joint Genome Institute"/>
            <person name="Mujic A.B."/>
            <person name="Kuo A."/>
            <person name="Tritt A."/>
            <person name="Lipzen A."/>
            <person name="Chen C."/>
            <person name="Johnson J."/>
            <person name="Sharma A."/>
            <person name="Barry K."/>
            <person name="Grigoriev I.V."/>
            <person name="Spatafora J.W."/>
        </authorList>
    </citation>
    <scope>NUCLEOTIDE SEQUENCE [LARGE SCALE GENOMIC DNA]</scope>
    <source>
        <strain evidence="1 2">AM-OR11-026</strain>
    </source>
</reference>